<dbReference type="Proteomes" id="UP000325255">
    <property type="component" value="Unassembled WGS sequence"/>
</dbReference>
<proteinExistence type="predicted"/>
<dbReference type="AlphaFoldDB" id="A0A5M6IWD7"/>
<gene>
    <name evidence="2" type="ORF">F1189_10325</name>
</gene>
<evidence type="ECO:0000313" key="2">
    <source>
        <dbReference type="EMBL" id="KAA5612289.1"/>
    </source>
</evidence>
<keyword evidence="3" id="KW-1185">Reference proteome</keyword>
<evidence type="ECO:0000256" key="1">
    <source>
        <dbReference type="SAM" id="Coils"/>
    </source>
</evidence>
<keyword evidence="1" id="KW-0175">Coiled coil</keyword>
<reference evidence="2 3" key="1">
    <citation type="submission" date="2019-09" db="EMBL/GenBank/DDBJ databases">
        <title>Genome sequence of Rhodovastum atsumiense, a diverse member of the Acetobacteraceae family of non-sulfur purple photosynthetic bacteria.</title>
        <authorList>
            <person name="Meyer T."/>
            <person name="Kyndt J."/>
        </authorList>
    </citation>
    <scope>NUCLEOTIDE SEQUENCE [LARGE SCALE GENOMIC DNA]</scope>
    <source>
        <strain evidence="2 3">DSM 21279</strain>
    </source>
</reference>
<protein>
    <submittedName>
        <fullName evidence="2">Uncharacterized protein</fullName>
    </submittedName>
</protein>
<accession>A0A5M6IWD7</accession>
<comment type="caution">
    <text evidence="2">The sequence shown here is derived from an EMBL/GenBank/DDBJ whole genome shotgun (WGS) entry which is preliminary data.</text>
</comment>
<organism evidence="2 3">
    <name type="scientific">Rhodovastum atsumiense</name>
    <dbReference type="NCBI Taxonomy" id="504468"/>
    <lineage>
        <taxon>Bacteria</taxon>
        <taxon>Pseudomonadati</taxon>
        <taxon>Pseudomonadota</taxon>
        <taxon>Alphaproteobacteria</taxon>
        <taxon>Acetobacterales</taxon>
        <taxon>Acetobacteraceae</taxon>
        <taxon>Rhodovastum</taxon>
    </lineage>
</organism>
<dbReference type="RefSeq" id="WP_150040661.1">
    <property type="nucleotide sequence ID" value="NZ_OW485601.1"/>
</dbReference>
<sequence length="79" mass="9285">MTDVVSGLRTEIEDLRRQIREIDRQASDARQEAHQAHEEVLRLRDVVAAAQRDQQDLRTARARLDRVRMRGLLARILNR</sequence>
<name>A0A5M6IWD7_9PROT</name>
<dbReference type="EMBL" id="VWPK01000013">
    <property type="protein sequence ID" value="KAA5612289.1"/>
    <property type="molecule type" value="Genomic_DNA"/>
</dbReference>
<feature type="coiled-coil region" evidence="1">
    <location>
        <begin position="5"/>
        <end position="39"/>
    </location>
</feature>
<evidence type="ECO:0000313" key="3">
    <source>
        <dbReference type="Proteomes" id="UP000325255"/>
    </source>
</evidence>